<evidence type="ECO:0000313" key="3">
    <source>
        <dbReference type="Proteomes" id="UP001589645"/>
    </source>
</evidence>
<accession>A0ABV5HPE9</accession>
<reference evidence="2 3" key="1">
    <citation type="submission" date="2024-09" db="EMBL/GenBank/DDBJ databases">
        <authorList>
            <person name="Sun Q."/>
            <person name="Mori K."/>
        </authorList>
    </citation>
    <scope>NUCLEOTIDE SEQUENCE [LARGE SCALE GENOMIC DNA]</scope>
    <source>
        <strain evidence="2 3">CECT 8064</strain>
    </source>
</reference>
<evidence type="ECO:0000313" key="2">
    <source>
        <dbReference type="EMBL" id="MFB9136115.1"/>
    </source>
</evidence>
<gene>
    <name evidence="2" type="ORF">ACFFUV_14175</name>
</gene>
<dbReference type="Pfam" id="PF11736">
    <property type="entry name" value="DUF3299"/>
    <property type="match status" value="1"/>
</dbReference>
<sequence length="181" mass="20274">MQPTHHVLRTARFVLTLWVMIFLSSLQLVSAQEKVDANGIMTLDWIDLIPPAERNAIPPQRTTPIDHEKDTPPQNRYGGFRDDLDGQKVRMPGFVIPLEGDDKTVTELLLVPYFGACIHVPPPPPNQIVYVKFDKGAPLQGLWDVVYIVGTLRTQKVDSDLGQAGYLIEGVNVETYSEPRS</sequence>
<dbReference type="InterPro" id="IPR021727">
    <property type="entry name" value="DUF3299"/>
</dbReference>
<dbReference type="Gene3D" id="2.40.50.870">
    <property type="entry name" value="Protein of unknown function (DUF3299)"/>
    <property type="match status" value="1"/>
</dbReference>
<evidence type="ECO:0000256" key="1">
    <source>
        <dbReference type="SAM" id="MobiDB-lite"/>
    </source>
</evidence>
<name>A0ABV5HPE9_9VIBR</name>
<organism evidence="2 3">
    <name type="scientific">Vibrio olivae</name>
    <dbReference type="NCBI Taxonomy" id="1243002"/>
    <lineage>
        <taxon>Bacteria</taxon>
        <taxon>Pseudomonadati</taxon>
        <taxon>Pseudomonadota</taxon>
        <taxon>Gammaproteobacteria</taxon>
        <taxon>Vibrionales</taxon>
        <taxon>Vibrionaceae</taxon>
        <taxon>Vibrio</taxon>
    </lineage>
</organism>
<comment type="caution">
    <text evidence="2">The sequence shown here is derived from an EMBL/GenBank/DDBJ whole genome shotgun (WGS) entry which is preliminary data.</text>
</comment>
<protein>
    <submittedName>
        <fullName evidence="2">DUF3299 domain-containing protein</fullName>
    </submittedName>
</protein>
<keyword evidence="3" id="KW-1185">Reference proteome</keyword>
<proteinExistence type="predicted"/>
<dbReference type="Proteomes" id="UP001589645">
    <property type="component" value="Unassembled WGS sequence"/>
</dbReference>
<dbReference type="EMBL" id="JBHMEP010000004">
    <property type="protein sequence ID" value="MFB9136115.1"/>
    <property type="molecule type" value="Genomic_DNA"/>
</dbReference>
<feature type="region of interest" description="Disordered" evidence="1">
    <location>
        <begin position="54"/>
        <end position="82"/>
    </location>
</feature>
<dbReference type="RefSeq" id="WP_390194030.1">
    <property type="nucleotide sequence ID" value="NZ_JBHMEP010000004.1"/>
</dbReference>